<sequence length="389" mass="43766">MTLGNAEEALEGSNATTNPKLPHEASEDIAMGNAAGDVFSTPQHQGFLAMAGSTSIGRRPQTRSMTRSQVATSRPKKSKLEDSQDIEYSAGGYQRAQRAAPLRKSSKFRLATDLQRDSTPDNKRSNTPSGTASETTLKRRRAKANTQHSQSRPLRRSARLFKPLTEFQKYPDLPNELKLAIWEESASEPRLVYIRNRNASLFTHEVQNATPTWFETDENSAEVASRRYRKMFSQQNPTDNRTEQYVNPDADIVLLEPCCGGCRGYHCVRNQFSESDRAAVRRLAVQTEPSWLMPSTMSCWATLSLSWPNIEILYLVQTAITGDSKTEKALVRSVEGDREDDLRKRFDEWKKTDGKNRVLTKLEFAAVVTKDDKDVAQRRGGQRGDVITS</sequence>
<evidence type="ECO:0000256" key="1">
    <source>
        <dbReference type="SAM" id="MobiDB-lite"/>
    </source>
</evidence>
<gene>
    <name evidence="3" type="ORF">PG999_012914</name>
</gene>
<accession>A0AAW0Q893</accession>
<proteinExistence type="predicted"/>
<reference evidence="3 4" key="1">
    <citation type="submission" date="2023-01" db="EMBL/GenBank/DDBJ databases">
        <title>Analysis of 21 Apiospora genomes using comparative genomics revels a genus with tremendous synthesis potential of carbohydrate active enzymes and secondary metabolites.</title>
        <authorList>
            <person name="Sorensen T."/>
        </authorList>
    </citation>
    <scope>NUCLEOTIDE SEQUENCE [LARGE SCALE GENOMIC DNA]</scope>
    <source>
        <strain evidence="3 4">CBS 117206</strain>
    </source>
</reference>
<dbReference type="AlphaFoldDB" id="A0AAW0Q893"/>
<evidence type="ECO:0000313" key="3">
    <source>
        <dbReference type="EMBL" id="KAK8096970.1"/>
    </source>
</evidence>
<keyword evidence="4" id="KW-1185">Reference proteome</keyword>
<feature type="compositionally biased region" description="Polar residues" evidence="1">
    <location>
        <begin position="52"/>
        <end position="72"/>
    </location>
</feature>
<organism evidence="3 4">
    <name type="scientific">Apiospora kogelbergensis</name>
    <dbReference type="NCBI Taxonomy" id="1337665"/>
    <lineage>
        <taxon>Eukaryota</taxon>
        <taxon>Fungi</taxon>
        <taxon>Dikarya</taxon>
        <taxon>Ascomycota</taxon>
        <taxon>Pezizomycotina</taxon>
        <taxon>Sordariomycetes</taxon>
        <taxon>Xylariomycetidae</taxon>
        <taxon>Amphisphaeriales</taxon>
        <taxon>Apiosporaceae</taxon>
        <taxon>Apiospora</taxon>
    </lineage>
</organism>
<feature type="domain" description="2EXR" evidence="2">
    <location>
        <begin position="167"/>
        <end position="253"/>
    </location>
</feature>
<feature type="compositionally biased region" description="Polar residues" evidence="1">
    <location>
        <begin position="125"/>
        <end position="135"/>
    </location>
</feature>
<comment type="caution">
    <text evidence="3">The sequence shown here is derived from an EMBL/GenBank/DDBJ whole genome shotgun (WGS) entry which is preliminary data.</text>
</comment>
<evidence type="ECO:0000259" key="2">
    <source>
        <dbReference type="Pfam" id="PF20150"/>
    </source>
</evidence>
<evidence type="ECO:0000313" key="4">
    <source>
        <dbReference type="Proteomes" id="UP001392437"/>
    </source>
</evidence>
<dbReference type="Proteomes" id="UP001392437">
    <property type="component" value="Unassembled WGS sequence"/>
</dbReference>
<dbReference type="PANTHER" id="PTHR35910:SF6">
    <property type="entry name" value="2EXR DOMAIN-CONTAINING PROTEIN"/>
    <property type="match status" value="1"/>
</dbReference>
<feature type="compositionally biased region" description="Basic and acidic residues" evidence="1">
    <location>
        <begin position="114"/>
        <end position="124"/>
    </location>
</feature>
<dbReference type="PANTHER" id="PTHR35910">
    <property type="entry name" value="2EXR DOMAIN-CONTAINING PROTEIN"/>
    <property type="match status" value="1"/>
</dbReference>
<feature type="region of interest" description="Disordered" evidence="1">
    <location>
        <begin position="1"/>
        <end position="156"/>
    </location>
</feature>
<dbReference type="Pfam" id="PF20150">
    <property type="entry name" value="2EXR"/>
    <property type="match status" value="1"/>
</dbReference>
<protein>
    <recommendedName>
        <fullName evidence="2">2EXR domain-containing protein</fullName>
    </recommendedName>
</protein>
<name>A0AAW0Q893_9PEZI</name>
<dbReference type="EMBL" id="JAQQWP010000010">
    <property type="protein sequence ID" value="KAK8096970.1"/>
    <property type="molecule type" value="Genomic_DNA"/>
</dbReference>
<dbReference type="InterPro" id="IPR045518">
    <property type="entry name" value="2EXR"/>
</dbReference>